<dbReference type="PROSITE" id="PS51782">
    <property type="entry name" value="LYSM"/>
    <property type="match status" value="1"/>
</dbReference>
<dbReference type="SMART" id="SM00257">
    <property type="entry name" value="LysM"/>
    <property type="match status" value="1"/>
</dbReference>
<organism evidence="3 4">
    <name type="scientific">Roseateles aquatilis</name>
    <dbReference type="NCBI Taxonomy" id="431061"/>
    <lineage>
        <taxon>Bacteria</taxon>
        <taxon>Pseudomonadati</taxon>
        <taxon>Pseudomonadota</taxon>
        <taxon>Betaproteobacteria</taxon>
        <taxon>Burkholderiales</taxon>
        <taxon>Sphaerotilaceae</taxon>
        <taxon>Roseateles</taxon>
    </lineage>
</organism>
<dbReference type="Pfam" id="PF01476">
    <property type="entry name" value="LysM"/>
    <property type="match status" value="1"/>
</dbReference>
<comment type="caution">
    <text evidence="3">The sequence shown here is derived from an EMBL/GenBank/DDBJ whole genome shotgun (WGS) entry which is preliminary data.</text>
</comment>
<feature type="compositionally biased region" description="Pro residues" evidence="1">
    <location>
        <begin position="194"/>
        <end position="203"/>
    </location>
</feature>
<feature type="region of interest" description="Disordered" evidence="1">
    <location>
        <begin position="52"/>
        <end position="88"/>
    </location>
</feature>
<dbReference type="CDD" id="cd00118">
    <property type="entry name" value="LysM"/>
    <property type="match status" value="1"/>
</dbReference>
<dbReference type="Gene3D" id="1.25.40.10">
    <property type="entry name" value="Tetratricopeptide repeat domain"/>
    <property type="match status" value="1"/>
</dbReference>
<feature type="compositionally biased region" description="Basic and acidic residues" evidence="1">
    <location>
        <begin position="253"/>
        <end position="265"/>
    </location>
</feature>
<evidence type="ECO:0000259" key="2">
    <source>
        <dbReference type="PROSITE" id="PS51782"/>
    </source>
</evidence>
<gene>
    <name evidence="3" type="ORF">CDN99_24460</name>
</gene>
<dbReference type="Proteomes" id="UP000197468">
    <property type="component" value="Unassembled WGS sequence"/>
</dbReference>
<feature type="compositionally biased region" description="Pro residues" evidence="1">
    <location>
        <begin position="69"/>
        <end position="82"/>
    </location>
</feature>
<name>A0A246IW40_9BURK</name>
<accession>A0A246IW40</accession>
<dbReference type="SUPFAM" id="SSF101447">
    <property type="entry name" value="Formin homology 2 domain (FH2 domain)"/>
    <property type="match status" value="1"/>
</dbReference>
<sequence>MPMPMPKKLQRADMPITPPPPCPPAPAALPRRGVSVGSALLLSLVLAACANQPKSPAPEPVAPAASAPEAPPPPPPPPPPPTAAEQALSQKTAVQAIDLLEAGQEDQARAELQRALTLDPANKLANNLMRQITGDPVAMLGRESFAYTVQSNDTLSRIAGRFMGDIYSFYILARYNDIKVPKQVSGGQQLRIPGKPPAGPLYPPAARGKPDPKGTTPAAVPATPPTPATATATPAPVVPTAPPPPPELTPGEKAMRAGEAHERAGRLDKAMEEYRRAEAAEQGGATARIEGVRKKQIDRFTLAARTAFAKQDLAGAIRGWDNVLKLDPNNELAKLERQKAVSLKQKADQL</sequence>
<feature type="region of interest" description="Disordered" evidence="1">
    <location>
        <begin position="186"/>
        <end position="265"/>
    </location>
</feature>
<dbReference type="InterPro" id="IPR011990">
    <property type="entry name" value="TPR-like_helical_dom_sf"/>
</dbReference>
<dbReference type="InterPro" id="IPR036779">
    <property type="entry name" value="LysM_dom_sf"/>
</dbReference>
<dbReference type="AlphaFoldDB" id="A0A246IW40"/>
<reference evidence="3 4" key="1">
    <citation type="journal article" date="2008" name="Int. J. Syst. Evol. Microbiol.">
        <title>Description of Roseateles aquatilis sp. nov. and Roseateles terrae sp. nov., in the class Betaproteobacteria, and emended description of the genus Roseateles.</title>
        <authorList>
            <person name="Gomila M."/>
            <person name="Bowien B."/>
            <person name="Falsen E."/>
            <person name="Moore E.R."/>
            <person name="Lalucat J."/>
        </authorList>
    </citation>
    <scope>NUCLEOTIDE SEQUENCE [LARGE SCALE GENOMIC DNA]</scope>
    <source>
        <strain evidence="3 4">CCUG 48205</strain>
    </source>
</reference>
<evidence type="ECO:0000313" key="4">
    <source>
        <dbReference type="Proteomes" id="UP000197468"/>
    </source>
</evidence>
<dbReference type="SUPFAM" id="SSF54106">
    <property type="entry name" value="LysM domain"/>
    <property type="match status" value="1"/>
</dbReference>
<evidence type="ECO:0000313" key="3">
    <source>
        <dbReference type="EMBL" id="OWQ84445.1"/>
    </source>
</evidence>
<keyword evidence="4" id="KW-1185">Reference proteome</keyword>
<proteinExistence type="predicted"/>
<dbReference type="Gene3D" id="3.10.350.10">
    <property type="entry name" value="LysM domain"/>
    <property type="match status" value="1"/>
</dbReference>
<dbReference type="SUPFAM" id="SSF48452">
    <property type="entry name" value="TPR-like"/>
    <property type="match status" value="1"/>
</dbReference>
<dbReference type="EMBL" id="NIOF01000016">
    <property type="protein sequence ID" value="OWQ84445.1"/>
    <property type="molecule type" value="Genomic_DNA"/>
</dbReference>
<feature type="compositionally biased region" description="Pro residues" evidence="1">
    <location>
        <begin position="236"/>
        <end position="248"/>
    </location>
</feature>
<protein>
    <recommendedName>
        <fullName evidence="2">LysM domain-containing protein</fullName>
    </recommendedName>
</protein>
<feature type="region of interest" description="Disordered" evidence="1">
    <location>
        <begin position="1"/>
        <end position="31"/>
    </location>
</feature>
<evidence type="ECO:0000256" key="1">
    <source>
        <dbReference type="SAM" id="MobiDB-lite"/>
    </source>
</evidence>
<feature type="domain" description="LysM" evidence="2">
    <location>
        <begin position="145"/>
        <end position="192"/>
    </location>
</feature>
<feature type="compositionally biased region" description="Pro residues" evidence="1">
    <location>
        <begin position="16"/>
        <end position="27"/>
    </location>
</feature>
<dbReference type="InterPro" id="IPR018392">
    <property type="entry name" value="LysM"/>
</dbReference>